<protein>
    <recommendedName>
        <fullName evidence="3">F-box domain-containing protein</fullName>
    </recommendedName>
</protein>
<dbReference type="GeneID" id="24094303"/>
<evidence type="ECO:0000313" key="1">
    <source>
        <dbReference type="EMBL" id="CCL99392.1"/>
    </source>
</evidence>
<evidence type="ECO:0008006" key="3">
    <source>
        <dbReference type="Google" id="ProtNLM"/>
    </source>
</evidence>
<keyword evidence="2" id="KW-1185">Reference proteome</keyword>
<proteinExistence type="predicted"/>
<evidence type="ECO:0000313" key="2">
    <source>
        <dbReference type="Proteomes" id="UP000006352"/>
    </source>
</evidence>
<reference evidence="1 2" key="1">
    <citation type="journal article" date="2012" name="Appl. Environ. Microbiol.">
        <title>Short-read sequencing for genomic analysis of the brown rot fungus Fibroporia radiculosa.</title>
        <authorList>
            <person name="Tang J.D."/>
            <person name="Perkins A.D."/>
            <person name="Sonstegard T.S."/>
            <person name="Schroeder S.G."/>
            <person name="Burgess S.C."/>
            <person name="Diehl S.V."/>
        </authorList>
    </citation>
    <scope>NUCLEOTIDE SEQUENCE [LARGE SCALE GENOMIC DNA]</scope>
    <source>
        <strain evidence="1 2">TFFH 294</strain>
    </source>
</reference>
<dbReference type="InParanoid" id="J4HTB1"/>
<gene>
    <name evidence="1" type="ORF">FIBRA_01410</name>
</gene>
<dbReference type="RefSeq" id="XP_012178675.1">
    <property type="nucleotide sequence ID" value="XM_012323285.1"/>
</dbReference>
<dbReference type="EMBL" id="HE796931">
    <property type="protein sequence ID" value="CCL99392.1"/>
    <property type="molecule type" value="Genomic_DNA"/>
</dbReference>
<dbReference type="AlphaFoldDB" id="J4HTB1"/>
<dbReference type="HOGENOM" id="CLU_035997_0_0_1"/>
<organism evidence="1 2">
    <name type="scientific">Fibroporia radiculosa</name>
    <dbReference type="NCBI Taxonomy" id="599839"/>
    <lineage>
        <taxon>Eukaryota</taxon>
        <taxon>Fungi</taxon>
        <taxon>Dikarya</taxon>
        <taxon>Basidiomycota</taxon>
        <taxon>Agaricomycotina</taxon>
        <taxon>Agaricomycetes</taxon>
        <taxon>Polyporales</taxon>
        <taxon>Fibroporiaceae</taxon>
        <taxon>Fibroporia</taxon>
    </lineage>
</organism>
<name>J4HTB1_9APHY</name>
<dbReference type="Gene3D" id="3.80.10.10">
    <property type="entry name" value="Ribonuclease Inhibitor"/>
    <property type="match status" value="1"/>
</dbReference>
<dbReference type="SUPFAM" id="SSF52047">
    <property type="entry name" value="RNI-like"/>
    <property type="match status" value="1"/>
</dbReference>
<dbReference type="OrthoDB" id="3543113at2759"/>
<accession>J4HTB1</accession>
<dbReference type="Proteomes" id="UP000006352">
    <property type="component" value="Unassembled WGS sequence"/>
</dbReference>
<dbReference type="InterPro" id="IPR032675">
    <property type="entry name" value="LRR_dom_sf"/>
</dbReference>
<sequence>MAPHSILECDDILIEIFQYYHPKYLQGPGDEPELKVARNTLACSARVCKAFLPHALDKLWWRIDKISIALKVLPAFRAVYVKRSARGEKYTDDDEECIYVCRGSHFSLRHLSDTVFQHLQREIFPSELHRFCQYADKVRELHVSGEWRPEMQTLVLGQVAKLIDGPLFPCVESLVCAQRGVNAKLTGIFPFVISPTLLRLALHLAVPDERRISRQAFNNEEMFGRDLDGLSPLIAATCAQIQQVALVGGWCPFSMATLIDACNSAAPLVNYAPISTLLTPPNIIQLSDRTSWIQLDADVARPLPPLRRLELAGSVSIISKLFALCDLSMIQFLGLQFESKTEPQSLRACLSDIALKVSTSLQSLQIQATTTTLDLNITVERVIFPLRTMITLRSLRIYIQLPAKGQCQLGELHSIAQGWPALEELELHCGSLSRSLQTLFDIVSVCPRLRVLVLPEIKLFPLSELRVHGLSTHPLRIAGFDRGDVAKPDDDLRQVAVFLDSVFPELDVQNSMRSQRSYMKSLLIPTVPELKTVLNDILEEIGQLRRERERVHAI</sequence>